<keyword evidence="3" id="KW-1185">Reference proteome</keyword>
<dbReference type="Pfam" id="PF00027">
    <property type="entry name" value="cNMP_binding"/>
    <property type="match status" value="1"/>
</dbReference>
<dbReference type="Gene3D" id="2.60.120.10">
    <property type="entry name" value="Jelly Rolls"/>
    <property type="match status" value="1"/>
</dbReference>
<accession>A0ABP9CE51</accession>
<evidence type="ECO:0000259" key="1">
    <source>
        <dbReference type="PROSITE" id="PS50042"/>
    </source>
</evidence>
<dbReference type="EMBL" id="BAABIQ010000044">
    <property type="protein sequence ID" value="GAA4808836.1"/>
    <property type="molecule type" value="Genomic_DNA"/>
</dbReference>
<protein>
    <submittedName>
        <fullName evidence="2">Crp/Fnr family transcriptional regulator</fullName>
    </submittedName>
</protein>
<dbReference type="InterPro" id="IPR000595">
    <property type="entry name" value="cNMP-bd_dom"/>
</dbReference>
<comment type="caution">
    <text evidence="2">The sequence shown here is derived from an EMBL/GenBank/DDBJ whole genome shotgun (WGS) entry which is preliminary data.</text>
</comment>
<dbReference type="RefSeq" id="WP_345235397.1">
    <property type="nucleotide sequence ID" value="NZ_BAABIQ010000044.1"/>
</dbReference>
<dbReference type="Proteomes" id="UP001501411">
    <property type="component" value="Unassembled WGS sequence"/>
</dbReference>
<proteinExistence type="predicted"/>
<gene>
    <name evidence="2" type="ORF">GCM10023231_42650</name>
</gene>
<dbReference type="InterPro" id="IPR018490">
    <property type="entry name" value="cNMP-bd_dom_sf"/>
</dbReference>
<sequence>MKQETLYQRLRENIAATITINQEQMDLILKYFKWYEVKKNKIILSAGETNQWMNFVGYGCLRIFFIKDDGQEVTRYLAFEHMFATGLASFITQQPSFEYLQAMEDTQLLRISRTDFYYLLSIIPAWEKFFRDYLSDAYINNLEIFHRETTKDAEDRYRELLHKYPTVVQRLPNKIIASYLNMSPETLSRMKRKILNLSK</sequence>
<dbReference type="CDD" id="cd00038">
    <property type="entry name" value="CAP_ED"/>
    <property type="match status" value="1"/>
</dbReference>
<name>A0ABP9CE51_9SPHI</name>
<organism evidence="2 3">
    <name type="scientific">Olivibacter ginsenosidimutans</name>
    <dbReference type="NCBI Taxonomy" id="1176537"/>
    <lineage>
        <taxon>Bacteria</taxon>
        <taxon>Pseudomonadati</taxon>
        <taxon>Bacteroidota</taxon>
        <taxon>Sphingobacteriia</taxon>
        <taxon>Sphingobacteriales</taxon>
        <taxon>Sphingobacteriaceae</taxon>
        <taxon>Olivibacter</taxon>
    </lineage>
</organism>
<evidence type="ECO:0000313" key="3">
    <source>
        <dbReference type="Proteomes" id="UP001501411"/>
    </source>
</evidence>
<dbReference type="InterPro" id="IPR014710">
    <property type="entry name" value="RmlC-like_jellyroll"/>
</dbReference>
<reference evidence="3" key="1">
    <citation type="journal article" date="2019" name="Int. J. Syst. Evol. Microbiol.">
        <title>The Global Catalogue of Microorganisms (GCM) 10K type strain sequencing project: providing services to taxonomists for standard genome sequencing and annotation.</title>
        <authorList>
            <consortium name="The Broad Institute Genomics Platform"/>
            <consortium name="The Broad Institute Genome Sequencing Center for Infectious Disease"/>
            <person name="Wu L."/>
            <person name="Ma J."/>
        </authorList>
    </citation>
    <scope>NUCLEOTIDE SEQUENCE [LARGE SCALE GENOMIC DNA]</scope>
    <source>
        <strain evidence="3">JCM 18200</strain>
    </source>
</reference>
<feature type="domain" description="Cyclic nucleotide-binding" evidence="1">
    <location>
        <begin position="6"/>
        <end position="120"/>
    </location>
</feature>
<dbReference type="PROSITE" id="PS50042">
    <property type="entry name" value="CNMP_BINDING_3"/>
    <property type="match status" value="1"/>
</dbReference>
<evidence type="ECO:0000313" key="2">
    <source>
        <dbReference type="EMBL" id="GAA4808836.1"/>
    </source>
</evidence>
<dbReference type="SUPFAM" id="SSF51206">
    <property type="entry name" value="cAMP-binding domain-like"/>
    <property type="match status" value="1"/>
</dbReference>